<accession>E2AKY8</accession>
<dbReference type="GO" id="GO:0005634">
    <property type="term" value="C:nucleus"/>
    <property type="evidence" value="ECO:0007669"/>
    <property type="project" value="UniProtKB-SubCell"/>
</dbReference>
<dbReference type="GO" id="GO:0033314">
    <property type="term" value="P:mitotic DNA replication checkpoint signaling"/>
    <property type="evidence" value="ECO:0007669"/>
    <property type="project" value="TreeGrafter"/>
</dbReference>
<dbReference type="OMA" id="TEMNGDH"/>
<evidence type="ECO:0000313" key="6">
    <source>
        <dbReference type="Proteomes" id="UP000000311"/>
    </source>
</evidence>
<feature type="region of interest" description="Disordered" evidence="4">
    <location>
        <begin position="918"/>
        <end position="945"/>
    </location>
</feature>
<evidence type="ECO:0000256" key="1">
    <source>
        <dbReference type="ARBA" id="ARBA00004123"/>
    </source>
</evidence>
<dbReference type="Proteomes" id="UP000000311">
    <property type="component" value="Unassembled WGS sequence"/>
</dbReference>
<evidence type="ECO:0000256" key="4">
    <source>
        <dbReference type="SAM" id="MobiDB-lite"/>
    </source>
</evidence>
<proteinExistence type="predicted"/>
<keyword evidence="6" id="KW-1185">Reference proteome</keyword>
<dbReference type="FunCoup" id="E2AKY8">
    <property type="interactions" value="639"/>
</dbReference>
<dbReference type="EMBL" id="GL440425">
    <property type="protein sequence ID" value="EFN65905.1"/>
    <property type="molecule type" value="Genomic_DNA"/>
</dbReference>
<feature type="compositionally biased region" description="Acidic residues" evidence="4">
    <location>
        <begin position="557"/>
        <end position="575"/>
    </location>
</feature>
<keyword evidence="2" id="KW-0597">Phosphoprotein</keyword>
<feature type="region of interest" description="Disordered" evidence="4">
    <location>
        <begin position="556"/>
        <end position="641"/>
    </location>
</feature>
<evidence type="ECO:0000313" key="5">
    <source>
        <dbReference type="EMBL" id="EFN65905.1"/>
    </source>
</evidence>
<dbReference type="InterPro" id="IPR024146">
    <property type="entry name" value="Claspin"/>
</dbReference>
<gene>
    <name evidence="5" type="ORF">EAG_09208</name>
</gene>
<name>E2AKY8_CAMFO</name>
<dbReference type="AlphaFoldDB" id="E2AKY8"/>
<dbReference type="STRING" id="104421.E2AKY8"/>
<feature type="region of interest" description="Disordered" evidence="4">
    <location>
        <begin position="500"/>
        <end position="544"/>
    </location>
</feature>
<keyword evidence="3" id="KW-0539">Nucleus</keyword>
<protein>
    <submittedName>
        <fullName evidence="5">Claspin</fullName>
    </submittedName>
</protein>
<dbReference type="OrthoDB" id="5859781at2759"/>
<dbReference type="GO" id="GO:0010997">
    <property type="term" value="F:anaphase-promoting complex binding"/>
    <property type="evidence" value="ECO:0007669"/>
    <property type="project" value="TreeGrafter"/>
</dbReference>
<evidence type="ECO:0000256" key="3">
    <source>
        <dbReference type="ARBA" id="ARBA00023242"/>
    </source>
</evidence>
<reference evidence="5 6" key="1">
    <citation type="journal article" date="2010" name="Science">
        <title>Genomic comparison of the ants Camponotus floridanus and Harpegnathos saltator.</title>
        <authorList>
            <person name="Bonasio R."/>
            <person name="Zhang G."/>
            <person name="Ye C."/>
            <person name="Mutti N.S."/>
            <person name="Fang X."/>
            <person name="Qin N."/>
            <person name="Donahue G."/>
            <person name="Yang P."/>
            <person name="Li Q."/>
            <person name="Li C."/>
            <person name="Zhang P."/>
            <person name="Huang Z."/>
            <person name="Berger S.L."/>
            <person name="Reinberg D."/>
            <person name="Wang J."/>
            <person name="Liebig J."/>
        </authorList>
    </citation>
    <scope>NUCLEOTIDE SEQUENCE [LARGE SCALE GENOMIC DNA]</scope>
    <source>
        <strain evidence="6">C129</strain>
    </source>
</reference>
<evidence type="ECO:0000256" key="2">
    <source>
        <dbReference type="ARBA" id="ARBA00022553"/>
    </source>
</evidence>
<organism evidence="6">
    <name type="scientific">Camponotus floridanus</name>
    <name type="common">Florida carpenter ant</name>
    <dbReference type="NCBI Taxonomy" id="104421"/>
    <lineage>
        <taxon>Eukaryota</taxon>
        <taxon>Metazoa</taxon>
        <taxon>Ecdysozoa</taxon>
        <taxon>Arthropoda</taxon>
        <taxon>Hexapoda</taxon>
        <taxon>Insecta</taxon>
        <taxon>Pterygota</taxon>
        <taxon>Neoptera</taxon>
        <taxon>Endopterygota</taxon>
        <taxon>Hymenoptera</taxon>
        <taxon>Apocrita</taxon>
        <taxon>Aculeata</taxon>
        <taxon>Formicoidea</taxon>
        <taxon>Formicidae</taxon>
        <taxon>Formicinae</taxon>
        <taxon>Camponotus</taxon>
    </lineage>
</organism>
<dbReference type="PANTHER" id="PTHR14396:SF10">
    <property type="entry name" value="CLASPIN"/>
    <property type="match status" value="1"/>
</dbReference>
<sequence length="1266" mass="146152">MATEYASAKTWRWSHTMDKTINSTGSIRASKNEAMRQIHSETQRLLRETGISLPYHRPKQRTLQEFLNRKKILTSLPKAPSTAAKLKMSSVIVSRVVAEKEKEAELFYKSSDSEDDTQQSISFAAKDRVESSTTYKKIPLIDVNDTCIQNFKETDTSNQVIHNKEKVIQDSTHLDTIVSEKDFNKVDYQNRESSLLNENNNNHDDGSNISSQQIDKQDLKKLGVSRKLFDTCFESRTNNSNISLSKQETEVEKIVENIIASLEKEKCDKTKSEINMKENHISEIPQVHQCESEAINIDGDKNLTVEKIKVSENSNINNKDIVETIQRNSCVTDNIVTSINSDNFITIQDENDEEKDKSDKIDVSSSTILINDILSKTKNNSLAEEFKDSDSHALGLPFSKFVDETLNNKKKLPKLVPNSTVTLKGSPVNDKSQETVIHLQNTPNDSLSIKELLPYKLSTNTDNSELNKPGAKFMRLKEDLKLQMTIKRNEEWKHKEIELREKEEKEKEEWDEEEESDYNSYEQEKIHNLESSDSEESEPEENDICIKDKKRSKCLFADDEAEVTDNEDSSTDMEETYSKNDMAQAKCNKQSSNFKCREEYMDDSESEIETNQEEEEEENVIDSDTNIENKSESDSKDDDNVNVCDNFSIVQNKKDGKTKQFIEEFQDDLNIANSTYPKNDNNHLKYVSIDVNTSETQYEDNGVKNKNNMPVNQQEVTTRNQINKTPSTKTSILDFVSPITQLSVLNTSLDKKDIENKQYLIDRDQKSVFMENTQSDESSECAYNSRNKNILKKKLFDDIKETIDDEYLMRLCSGKFESTQQADLDLFSQATNNKSRLCSENSNTKLINTNQLESLEVEDENSQDVELILDEDSNNSVNHVKNMKQVGEVTSGLKMKIVSSDDDDELEMDTFLKPRKHSVKRLHLSDSEEESVQPSDEENDVDEETEEQYIDYDSEENEVVSKKESNIKQVAADFLEEEAELSESDWDSADEDEKDLDKYEYEEADNEHIDERKMRNQLEKTYMKQMLDEDKREVKLLQELLFEDGDLHTSGMGRERKFKWRNIDKLESNTEMSRATDDIDGWIDVQEDEDEAKWSKLRQERYKFLEERMKCSNNEIEDELCNSQIFKFGLEALKKIKNDESQELNVSHNQVDSSENMEPIMPRNITDLLNGPNTGKKSQTIYNVIKKRSLLTRGEESLAKIASLAKQSDSVSHAINARNFVFQYVNLNNTTEKDNKTREEDQDSQAKLRKRKITSNFSLTTKKRRK</sequence>
<feature type="region of interest" description="Disordered" evidence="4">
    <location>
        <begin position="195"/>
        <end position="214"/>
    </location>
</feature>
<feature type="compositionally biased region" description="Acidic residues" evidence="4">
    <location>
        <begin position="927"/>
        <end position="945"/>
    </location>
</feature>
<dbReference type="InParanoid" id="E2AKY8"/>
<dbReference type="GO" id="GO:0007095">
    <property type="term" value="P:mitotic G2 DNA damage checkpoint signaling"/>
    <property type="evidence" value="ECO:0007669"/>
    <property type="project" value="TreeGrafter"/>
</dbReference>
<feature type="compositionally biased region" description="Acidic residues" evidence="4">
    <location>
        <begin position="532"/>
        <end position="543"/>
    </location>
</feature>
<dbReference type="PANTHER" id="PTHR14396">
    <property type="entry name" value="CLASPIN"/>
    <property type="match status" value="1"/>
</dbReference>
<feature type="compositionally biased region" description="Acidic residues" evidence="4">
    <location>
        <begin position="600"/>
        <end position="621"/>
    </location>
</feature>
<comment type="subcellular location">
    <subcellularLocation>
        <location evidence="1">Nucleus</location>
    </subcellularLocation>
</comment>
<feature type="region of interest" description="Disordered" evidence="4">
    <location>
        <begin position="1233"/>
        <end position="1266"/>
    </location>
</feature>